<name>A0AAD2FYT1_9STRA</name>
<comment type="caution">
    <text evidence="2">The sequence shown here is derived from an EMBL/GenBank/DDBJ whole genome shotgun (WGS) entry which is preliminary data.</text>
</comment>
<evidence type="ECO:0000313" key="3">
    <source>
        <dbReference type="Proteomes" id="UP001295423"/>
    </source>
</evidence>
<sequence>MLSSATHRVRTGFGDSKRSFRPLSAVPFQGCGQGNGAGPPIWISVSSVLITMMEAMGYGFECLLALESSQLVKAQCFCFVDYTDVIEAGDTVHHSGEDICASVQAAATLWLGGIWATGGAINPEKSFWWLIDFEWDARNGQWRFRRKCSAAPEFDLKILRRLEPDDSERTLGVMLSPLEITMHRRHSWSLKLKSGPNSFGLTCYTSTTTLCHRFSRCAYLSQVFAATSPLVVFAPVDYQGLGVPHPFGKQVYKHLEMILRHMLGDTKTGAYMDANLQAHQLEIGTSFGLLQQDYQNTSILASDIWLKRVWKELESLDMYVAFDSPALSLRCHHDALLIDLFIDLEVDQDDLLWLNWCRMFLQVATVSDITTADGRYIRQCIWNGFRDDTYRTPYNWPRTVRPGRPYWELWQRTLSRALLPSHGQHHPLLQPLGHWHDNFESWNWLWSPTVGLFHREGAAWTHLALVGSSTTSRRYAPSGSHSGTDSLQRPSSWWTCPLPSDVLRATVRPLSGSDWVLITGTGLPTLPPSDPTPSILNAWQTSTNLCTDYYGWVPDEIGVHGDEAATGRTKMTWELLLFSSFPKGNCLHCHPLSNSRPTSGLAFWLGLWRLTGSSNNGSQPLASGRVSRSPATAIWPLQWPLKIDPFHPLMHNLT</sequence>
<proteinExistence type="predicted"/>
<keyword evidence="3" id="KW-1185">Reference proteome</keyword>
<gene>
    <name evidence="2" type="ORF">CYCCA115_LOCUS16483</name>
</gene>
<reference evidence="2" key="1">
    <citation type="submission" date="2023-08" db="EMBL/GenBank/DDBJ databases">
        <authorList>
            <person name="Audoor S."/>
            <person name="Bilcke G."/>
        </authorList>
    </citation>
    <scope>NUCLEOTIDE SEQUENCE</scope>
</reference>
<accession>A0AAD2FYT1</accession>
<evidence type="ECO:0000313" key="2">
    <source>
        <dbReference type="EMBL" id="CAJ1956966.1"/>
    </source>
</evidence>
<feature type="region of interest" description="Disordered" evidence="1">
    <location>
        <begin position="471"/>
        <end position="490"/>
    </location>
</feature>
<dbReference type="AlphaFoldDB" id="A0AAD2FYT1"/>
<protein>
    <submittedName>
        <fullName evidence="2">Uncharacterized protein</fullName>
    </submittedName>
</protein>
<dbReference type="Proteomes" id="UP001295423">
    <property type="component" value="Unassembled WGS sequence"/>
</dbReference>
<organism evidence="2 3">
    <name type="scientific">Cylindrotheca closterium</name>
    <dbReference type="NCBI Taxonomy" id="2856"/>
    <lineage>
        <taxon>Eukaryota</taxon>
        <taxon>Sar</taxon>
        <taxon>Stramenopiles</taxon>
        <taxon>Ochrophyta</taxon>
        <taxon>Bacillariophyta</taxon>
        <taxon>Bacillariophyceae</taxon>
        <taxon>Bacillariophycidae</taxon>
        <taxon>Bacillariales</taxon>
        <taxon>Bacillariaceae</taxon>
        <taxon>Cylindrotheca</taxon>
    </lineage>
</organism>
<evidence type="ECO:0000256" key="1">
    <source>
        <dbReference type="SAM" id="MobiDB-lite"/>
    </source>
</evidence>
<dbReference type="EMBL" id="CAKOGP040001928">
    <property type="protein sequence ID" value="CAJ1956966.1"/>
    <property type="molecule type" value="Genomic_DNA"/>
</dbReference>